<protein>
    <submittedName>
        <fullName evidence="2">Uncharacterized protein</fullName>
    </submittedName>
</protein>
<name>A0A0E9WVU9_ANGAN</name>
<reference evidence="2" key="2">
    <citation type="journal article" date="2015" name="Fish Shellfish Immunol.">
        <title>Early steps in the European eel (Anguilla anguilla)-Vibrio vulnificus interaction in the gills: Role of the RtxA13 toxin.</title>
        <authorList>
            <person name="Callol A."/>
            <person name="Pajuelo D."/>
            <person name="Ebbesson L."/>
            <person name="Teles M."/>
            <person name="MacKenzie S."/>
            <person name="Amaro C."/>
        </authorList>
    </citation>
    <scope>NUCLEOTIDE SEQUENCE</scope>
</reference>
<feature type="transmembrane region" description="Helical" evidence="1">
    <location>
        <begin position="12"/>
        <end position="33"/>
    </location>
</feature>
<keyword evidence="1" id="KW-1133">Transmembrane helix</keyword>
<keyword evidence="1" id="KW-0472">Membrane</keyword>
<dbReference type="AlphaFoldDB" id="A0A0E9WVU9"/>
<accession>A0A0E9WVU9</accession>
<proteinExistence type="predicted"/>
<evidence type="ECO:0000256" key="1">
    <source>
        <dbReference type="SAM" id="Phobius"/>
    </source>
</evidence>
<keyword evidence="1" id="KW-0812">Transmembrane</keyword>
<evidence type="ECO:0000313" key="2">
    <source>
        <dbReference type="EMBL" id="JAH94519.1"/>
    </source>
</evidence>
<dbReference type="EMBL" id="GBXM01014058">
    <property type="protein sequence ID" value="JAH94519.1"/>
    <property type="molecule type" value="Transcribed_RNA"/>
</dbReference>
<organism evidence="2">
    <name type="scientific">Anguilla anguilla</name>
    <name type="common">European freshwater eel</name>
    <name type="synonym">Muraena anguilla</name>
    <dbReference type="NCBI Taxonomy" id="7936"/>
    <lineage>
        <taxon>Eukaryota</taxon>
        <taxon>Metazoa</taxon>
        <taxon>Chordata</taxon>
        <taxon>Craniata</taxon>
        <taxon>Vertebrata</taxon>
        <taxon>Euteleostomi</taxon>
        <taxon>Actinopterygii</taxon>
        <taxon>Neopterygii</taxon>
        <taxon>Teleostei</taxon>
        <taxon>Anguilliformes</taxon>
        <taxon>Anguillidae</taxon>
        <taxon>Anguilla</taxon>
    </lineage>
</organism>
<reference evidence="2" key="1">
    <citation type="submission" date="2014-11" db="EMBL/GenBank/DDBJ databases">
        <authorList>
            <person name="Amaro Gonzalez C."/>
        </authorList>
    </citation>
    <scope>NUCLEOTIDE SEQUENCE</scope>
</reference>
<sequence>MERNFCQGVKTLCCLQFAATSFFYFFILLNNIWAHSQIVGLPLYTECVILCKVTKLCFDCIIWKTYQWFS</sequence>